<evidence type="ECO:0000256" key="13">
    <source>
        <dbReference type="ARBA" id="ARBA00022989"/>
    </source>
</evidence>
<evidence type="ECO:0000256" key="17">
    <source>
        <dbReference type="ARBA" id="ARBA00023136"/>
    </source>
</evidence>
<keyword evidence="14 33" id="KW-0560">Oxidoreductase</keyword>
<comment type="function">
    <text evidence="19">Broad spectrum monooxygenase that catalyzes the oxygenation of a wide variety of nitrogen- and sulfur-containing compounds including xenobiotics. Catalyzes the S-oxygenation of hypotaurine to produce taurine, an organic osmolyte involved in cell volume regulation as well as a variety of cytoprotective and developmental processes. In vitro, catalyzes the N-oxygenation of trimethylamine (TMA) to produce trimethylamine N-oxide (TMAO) and could therefore participate to the detoxification of this compound that is generated by the action of gut microbiota from dietary precursors such as choline, choline containing compounds, betaine or L-carnitine.</text>
</comment>
<evidence type="ECO:0000256" key="2">
    <source>
        <dbReference type="ARBA" id="ARBA00004389"/>
    </source>
</evidence>
<evidence type="ECO:0000256" key="5">
    <source>
        <dbReference type="ARBA" id="ARBA00022481"/>
    </source>
</evidence>
<comment type="catalytic activity">
    <reaction evidence="30">
        <text>heptan-4-one + NADPH + O2 + H(+) = propyl butanoate + NADP(+) + H2O</text>
        <dbReference type="Rhea" id="RHEA:54852"/>
        <dbReference type="ChEBI" id="CHEBI:15377"/>
        <dbReference type="ChEBI" id="CHEBI:15378"/>
        <dbReference type="ChEBI" id="CHEBI:15379"/>
        <dbReference type="ChEBI" id="CHEBI:57783"/>
        <dbReference type="ChEBI" id="CHEBI:58349"/>
        <dbReference type="ChEBI" id="CHEBI:89484"/>
        <dbReference type="ChEBI" id="CHEBI:89719"/>
    </reaction>
    <physiologicalReaction direction="left-to-right" evidence="30">
        <dbReference type="Rhea" id="RHEA:54853"/>
    </physiologicalReaction>
</comment>
<comment type="function">
    <text evidence="18">Acts as a Baeyer-Villiger monooxygenase on a broad range of substrates. Catalyzes the insertion of an oxygen atom into a carbon-carbon bond adjacent to a carbonyl, which converts ketones to esters. Active on diverse carbonyl compounds, whereas soft nucleophiles are mostly non- or poorly reactive. In contrast with other forms of FMO it is non- or poorly active on 'classical' substrates such as drugs, pesticides, and dietary components containing soft nucleophilic heteroatoms. Able to oxidize drug molecules bearing a carbonyl group on an aliphatic chain, such as nabumetone and pentoxifylline. Also, in the absence of substrates, shows slow but yet significant NADPH oxidase activity. Acts as a positive modulator of cholesterol biosynthesis as well as glucose homeostasis, promoting metabolic aging via pleiotropic effects.</text>
</comment>
<dbReference type="InterPro" id="IPR000960">
    <property type="entry name" value="Flavin_mOase"/>
</dbReference>
<keyword evidence="10 33" id="KW-0274">FAD</keyword>
<dbReference type="AlphaFoldDB" id="A0A8R1XSF0"/>
<evidence type="ECO:0000256" key="22">
    <source>
        <dbReference type="ARBA" id="ARBA00047574"/>
    </source>
</evidence>
<keyword evidence="17 33" id="KW-0472">Membrane</keyword>
<keyword evidence="16" id="KW-0443">Lipid metabolism</keyword>
<comment type="catalytic activity">
    <reaction evidence="20">
        <text>hypotaurine + NADH + O2 + H(+) = taurine + NAD(+) + H2O</text>
        <dbReference type="Rhea" id="RHEA:74111"/>
        <dbReference type="ChEBI" id="CHEBI:15377"/>
        <dbReference type="ChEBI" id="CHEBI:15378"/>
        <dbReference type="ChEBI" id="CHEBI:15379"/>
        <dbReference type="ChEBI" id="CHEBI:57540"/>
        <dbReference type="ChEBI" id="CHEBI:57853"/>
        <dbReference type="ChEBI" id="CHEBI:57945"/>
        <dbReference type="ChEBI" id="CHEBI:507393"/>
        <dbReference type="EC" id="1.14.13.8"/>
    </reaction>
    <physiologicalReaction direction="left-to-right" evidence="20">
        <dbReference type="Rhea" id="RHEA:74112"/>
    </physiologicalReaction>
</comment>
<dbReference type="GO" id="GO:0006629">
    <property type="term" value="P:lipid metabolic process"/>
    <property type="evidence" value="ECO:0007669"/>
    <property type="project" value="UniProtKB-KW"/>
</dbReference>
<comment type="catalytic activity">
    <reaction evidence="24">
        <text>NADPH + O2 + H(+) = H2O2 + NADP(+)</text>
        <dbReference type="Rhea" id="RHEA:11260"/>
        <dbReference type="ChEBI" id="CHEBI:15378"/>
        <dbReference type="ChEBI" id="CHEBI:15379"/>
        <dbReference type="ChEBI" id="CHEBI:16240"/>
        <dbReference type="ChEBI" id="CHEBI:57783"/>
        <dbReference type="ChEBI" id="CHEBI:58349"/>
        <dbReference type="EC" id="1.6.3.1"/>
    </reaction>
    <physiologicalReaction direction="left-to-right" evidence="24">
        <dbReference type="Rhea" id="RHEA:11261"/>
    </physiologicalReaction>
</comment>
<evidence type="ECO:0000256" key="14">
    <source>
        <dbReference type="ARBA" id="ARBA00023002"/>
    </source>
</evidence>
<dbReference type="InterPro" id="IPR050346">
    <property type="entry name" value="FMO-like"/>
</dbReference>
<evidence type="ECO:0000313" key="35">
    <source>
        <dbReference type="EnsemblMetazoa" id="OVOC3690.1"/>
    </source>
</evidence>
<name>A0A8R1XSF0_ONCVO</name>
<evidence type="ECO:0000256" key="32">
    <source>
        <dbReference type="ARBA" id="ARBA00049475"/>
    </source>
</evidence>
<dbReference type="GO" id="GO:0004499">
    <property type="term" value="F:N,N-dimethylaniline monooxygenase activity"/>
    <property type="evidence" value="ECO:0007669"/>
    <property type="project" value="UniProtKB-UniRule"/>
</dbReference>
<dbReference type="Pfam" id="PF00743">
    <property type="entry name" value="FMO-like"/>
    <property type="match status" value="1"/>
</dbReference>
<keyword evidence="11" id="KW-0492">Microsome</keyword>
<evidence type="ECO:0000256" key="33">
    <source>
        <dbReference type="PIRNR" id="PIRNR000332"/>
    </source>
</evidence>
<dbReference type="PIRSF" id="PIRSF000332">
    <property type="entry name" value="FMO"/>
    <property type="match status" value="1"/>
</dbReference>
<dbReference type="Gene3D" id="3.50.50.60">
    <property type="entry name" value="FAD/NAD(P)-binding domain"/>
    <property type="match status" value="3"/>
</dbReference>
<keyword evidence="6" id="KW-0597">Phosphoprotein</keyword>
<keyword evidence="9 33" id="KW-0256">Endoplasmic reticulum</keyword>
<dbReference type="PRINTS" id="PR00370">
    <property type="entry name" value="FMOXYGENASE"/>
</dbReference>
<keyword evidence="7 33" id="KW-0285">Flavoprotein</keyword>
<sequence length="529" mass="60713">MPERICVIGAGASGLAATKVCLENGFQVVCFEKSCDIGGLWRYKPDPCPGEGTVMRSTTINTSKEMTAFSDFVPPPEMPNFMSHRHILEYFRSYAHHFNLLKHINLKHEVMRIERNEKYQELGRWNVKYRIINDDTIQTEKFDGVLLCCGHHTIPYWPEPFPGQEKFRGEIIHSHDYREPFMYKDKTVVVIGSGNSAGDIAVDLSKIAKEVYLSTRSGTWVLSRIWDKGEPADSIFINRFMYAIRKITPHSLFYNSFDKKINARFDCGRYGLKPKHHALSEHPTINDDLPNRIASGSVVIKPNVACFTEHDVIFGDGTAVSNVDSVIFGTGYSFEFSLVEDGNLIPVTDNNVDLYQYMFPPKLSPKNTLAVIGLIQPIGSIMPISEMQSRFYCEVFAGRCKLPSAENMLKDIDKKKAYIMKRYRNSRRHTVQVDYAIYMDKLAKMIGAKPNLLQYWFTDPRLAYTLLFQGMAPYQFRLKGPHAWDGAREALLSMVERTFENSRTRQTPETLKSKPTNKFWYYLKLISPF</sequence>
<keyword evidence="5" id="KW-0488">Methylation</keyword>
<evidence type="ECO:0000256" key="9">
    <source>
        <dbReference type="ARBA" id="ARBA00022824"/>
    </source>
</evidence>
<dbReference type="GO" id="GO:0050660">
    <property type="term" value="F:flavin adenine dinucleotide binding"/>
    <property type="evidence" value="ECO:0007669"/>
    <property type="project" value="InterPro"/>
</dbReference>
<evidence type="ECO:0000256" key="10">
    <source>
        <dbReference type="ARBA" id="ARBA00022827"/>
    </source>
</evidence>
<evidence type="ECO:0000256" key="23">
    <source>
        <dbReference type="ARBA" id="ARBA00047855"/>
    </source>
</evidence>
<comment type="catalytic activity">
    <reaction evidence="31">
        <text>N,N-dimethylaniline + NADPH + O2 + H(+) = N,N-dimethylaniline N-oxide + NADP(+) + H2O</text>
        <dbReference type="Rhea" id="RHEA:24468"/>
        <dbReference type="ChEBI" id="CHEBI:15377"/>
        <dbReference type="ChEBI" id="CHEBI:15378"/>
        <dbReference type="ChEBI" id="CHEBI:15379"/>
        <dbReference type="ChEBI" id="CHEBI:16269"/>
        <dbReference type="ChEBI" id="CHEBI:17735"/>
        <dbReference type="ChEBI" id="CHEBI:57783"/>
        <dbReference type="ChEBI" id="CHEBI:58349"/>
        <dbReference type="EC" id="1.14.13.8"/>
    </reaction>
    <physiologicalReaction direction="left-to-right" evidence="31">
        <dbReference type="Rhea" id="RHEA:24469"/>
    </physiologicalReaction>
</comment>
<dbReference type="InterPro" id="IPR002257">
    <property type="entry name" value="Flavin_mOase_5"/>
</dbReference>
<dbReference type="EC" id="1.-.-.-" evidence="34"/>
<proteinExistence type="inferred from homology"/>
<evidence type="ECO:0000256" key="8">
    <source>
        <dbReference type="ARBA" id="ARBA00022692"/>
    </source>
</evidence>
<evidence type="ECO:0000256" key="28">
    <source>
        <dbReference type="ARBA" id="ARBA00048459"/>
    </source>
</evidence>
<evidence type="ECO:0000256" key="25">
    <source>
        <dbReference type="ARBA" id="ARBA00047977"/>
    </source>
</evidence>
<dbReference type="EnsemblMetazoa" id="OVOC3690.1">
    <property type="protein sequence ID" value="OVOC3690.1"/>
    <property type="gene ID" value="WBGene00240499"/>
</dbReference>
<evidence type="ECO:0000256" key="16">
    <source>
        <dbReference type="ARBA" id="ARBA00023098"/>
    </source>
</evidence>
<dbReference type="GO" id="GO:0050661">
    <property type="term" value="F:NADP binding"/>
    <property type="evidence" value="ECO:0007669"/>
    <property type="project" value="InterPro"/>
</dbReference>
<dbReference type="GO" id="GO:0034899">
    <property type="term" value="F:trimethylamine monooxygenase activity"/>
    <property type="evidence" value="ECO:0007669"/>
    <property type="project" value="UniProtKB-EC"/>
</dbReference>
<comment type="catalytic activity">
    <reaction evidence="23">
        <text>sulcatone + NADPH + O2 + H(+) = 4-methylpent-3-en-1-yl acetate + NADP(+) + H2O</text>
        <dbReference type="Rhea" id="RHEA:54864"/>
        <dbReference type="ChEBI" id="CHEBI:15377"/>
        <dbReference type="ChEBI" id="CHEBI:15378"/>
        <dbReference type="ChEBI" id="CHEBI:15379"/>
        <dbReference type="ChEBI" id="CHEBI:16310"/>
        <dbReference type="ChEBI" id="CHEBI:57783"/>
        <dbReference type="ChEBI" id="CHEBI:58349"/>
        <dbReference type="ChEBI" id="CHEBI:138373"/>
    </reaction>
    <physiologicalReaction direction="left-to-right" evidence="23">
        <dbReference type="Rhea" id="RHEA:54865"/>
    </physiologicalReaction>
</comment>
<keyword evidence="13" id="KW-1133">Transmembrane helix</keyword>
<comment type="similarity">
    <text evidence="4 33 34">Belongs to the FMO family.</text>
</comment>
<dbReference type="FunFam" id="3.50.50.60:FF:000159">
    <property type="entry name" value="Dimethylaniline monooxygenase [N-oxide-forming]"/>
    <property type="match status" value="1"/>
</dbReference>
<keyword evidence="36" id="KW-1185">Reference proteome</keyword>
<evidence type="ECO:0000256" key="15">
    <source>
        <dbReference type="ARBA" id="ARBA00023033"/>
    </source>
</evidence>
<evidence type="ECO:0000256" key="18">
    <source>
        <dbReference type="ARBA" id="ARBA00045722"/>
    </source>
</evidence>
<reference evidence="36" key="1">
    <citation type="submission" date="2013-10" db="EMBL/GenBank/DDBJ databases">
        <title>Genome sequencing of Onchocerca volvulus.</title>
        <authorList>
            <person name="Cotton J."/>
            <person name="Tsai J."/>
            <person name="Stanley E."/>
            <person name="Tracey A."/>
            <person name="Holroyd N."/>
            <person name="Lustigman S."/>
            <person name="Berriman M."/>
        </authorList>
    </citation>
    <scope>NUCLEOTIDE SEQUENCE</scope>
</reference>
<comment type="catalytic activity">
    <reaction evidence="21">
        <text>hexan-3-one + NADPH + O2 + H(+) = propyl propanoate + NADP(+) + H2O</text>
        <dbReference type="Rhea" id="RHEA:54848"/>
        <dbReference type="ChEBI" id="CHEBI:15377"/>
        <dbReference type="ChEBI" id="CHEBI:15378"/>
        <dbReference type="ChEBI" id="CHEBI:15379"/>
        <dbReference type="ChEBI" id="CHEBI:57783"/>
        <dbReference type="ChEBI" id="CHEBI:58349"/>
        <dbReference type="ChEBI" id="CHEBI:89828"/>
        <dbReference type="ChEBI" id="CHEBI:89891"/>
    </reaction>
    <physiologicalReaction direction="left-to-right" evidence="21">
        <dbReference type="Rhea" id="RHEA:54849"/>
    </physiologicalReaction>
</comment>
<evidence type="ECO:0000256" key="29">
    <source>
        <dbReference type="ARBA" id="ARBA00048989"/>
    </source>
</evidence>
<comment type="catalytic activity">
    <reaction evidence="28">
        <text>octan-3-one + NADPH + O2 + H(+) = ethyl hexanoate + NADP(+) + H2O</text>
        <dbReference type="Rhea" id="RHEA:54856"/>
        <dbReference type="ChEBI" id="CHEBI:15377"/>
        <dbReference type="ChEBI" id="CHEBI:15378"/>
        <dbReference type="ChEBI" id="CHEBI:15379"/>
        <dbReference type="ChEBI" id="CHEBI:57783"/>
        <dbReference type="ChEBI" id="CHEBI:58349"/>
        <dbReference type="ChEBI" id="CHEBI:80946"/>
        <dbReference type="ChEBI" id="CHEBI:86055"/>
    </reaction>
    <physiologicalReaction direction="left-to-right" evidence="28">
        <dbReference type="Rhea" id="RHEA:54857"/>
    </physiologicalReaction>
</comment>
<evidence type="ECO:0000256" key="7">
    <source>
        <dbReference type="ARBA" id="ARBA00022630"/>
    </source>
</evidence>
<dbReference type="GO" id="GO:0016174">
    <property type="term" value="F:NAD(P)H oxidase H2O2-forming activity"/>
    <property type="evidence" value="ECO:0007669"/>
    <property type="project" value="UniProtKB-EC"/>
</dbReference>
<dbReference type="EMBL" id="CMVM020000121">
    <property type="status" value="NOT_ANNOTATED_CDS"/>
    <property type="molecule type" value="Genomic_DNA"/>
</dbReference>
<dbReference type="OMA" id="PEWPKGP"/>
<evidence type="ECO:0000256" key="1">
    <source>
        <dbReference type="ARBA" id="ARBA00001974"/>
    </source>
</evidence>
<dbReference type="PRINTS" id="PR01125">
    <property type="entry name" value="FMOXYGENASE5"/>
</dbReference>
<comment type="catalytic activity">
    <reaction evidence="27">
        <text>trimethylamine + NADPH + O2 = trimethylamine N-oxide + NADP(+) + H2O</text>
        <dbReference type="Rhea" id="RHEA:31979"/>
        <dbReference type="ChEBI" id="CHEBI:15377"/>
        <dbReference type="ChEBI" id="CHEBI:15379"/>
        <dbReference type="ChEBI" id="CHEBI:15724"/>
        <dbReference type="ChEBI" id="CHEBI:57783"/>
        <dbReference type="ChEBI" id="CHEBI:58349"/>
        <dbReference type="ChEBI" id="CHEBI:58389"/>
        <dbReference type="EC" id="1.14.13.148"/>
    </reaction>
    <physiologicalReaction direction="left-to-right" evidence="27">
        <dbReference type="Rhea" id="RHEA:31980"/>
    </physiologicalReaction>
</comment>
<dbReference type="InterPro" id="IPR036188">
    <property type="entry name" value="FAD/NAD-bd_sf"/>
</dbReference>
<accession>A0A8R1XSF0</accession>
<evidence type="ECO:0000313" key="36">
    <source>
        <dbReference type="Proteomes" id="UP000024404"/>
    </source>
</evidence>
<comment type="cofactor">
    <cofactor evidence="1 33 34">
        <name>FAD</name>
        <dbReference type="ChEBI" id="CHEBI:57692"/>
    </cofactor>
</comment>
<evidence type="ECO:0000256" key="20">
    <source>
        <dbReference type="ARBA" id="ARBA00047338"/>
    </source>
</evidence>
<evidence type="ECO:0000256" key="3">
    <source>
        <dbReference type="ARBA" id="ARBA00004524"/>
    </source>
</evidence>
<evidence type="ECO:0000256" key="11">
    <source>
        <dbReference type="ARBA" id="ARBA00022848"/>
    </source>
</evidence>
<keyword evidence="8" id="KW-0812">Transmembrane</keyword>
<evidence type="ECO:0000256" key="19">
    <source>
        <dbReference type="ARBA" id="ARBA00045957"/>
    </source>
</evidence>
<comment type="catalytic activity">
    <reaction evidence="26">
        <text>hypotaurine + NADPH + O2 + H(+) = taurine + NADP(+) + H2O</text>
        <dbReference type="Rhea" id="RHEA:69819"/>
        <dbReference type="ChEBI" id="CHEBI:15377"/>
        <dbReference type="ChEBI" id="CHEBI:15378"/>
        <dbReference type="ChEBI" id="CHEBI:15379"/>
        <dbReference type="ChEBI" id="CHEBI:57783"/>
        <dbReference type="ChEBI" id="CHEBI:57853"/>
        <dbReference type="ChEBI" id="CHEBI:58349"/>
        <dbReference type="ChEBI" id="CHEBI:507393"/>
        <dbReference type="EC" id="1.14.13.8"/>
    </reaction>
    <physiologicalReaction direction="left-to-right" evidence="26">
        <dbReference type="Rhea" id="RHEA:69820"/>
    </physiologicalReaction>
</comment>
<dbReference type="GO" id="GO:0005789">
    <property type="term" value="C:endoplasmic reticulum membrane"/>
    <property type="evidence" value="ECO:0007669"/>
    <property type="project" value="UniProtKB-SubCell"/>
</dbReference>
<organism evidence="35 36">
    <name type="scientific">Onchocerca volvulus</name>
    <dbReference type="NCBI Taxonomy" id="6282"/>
    <lineage>
        <taxon>Eukaryota</taxon>
        <taxon>Metazoa</taxon>
        <taxon>Ecdysozoa</taxon>
        <taxon>Nematoda</taxon>
        <taxon>Chromadorea</taxon>
        <taxon>Rhabditida</taxon>
        <taxon>Spirurina</taxon>
        <taxon>Spiruromorpha</taxon>
        <taxon>Filarioidea</taxon>
        <taxon>Onchocercidae</taxon>
        <taxon>Onchocerca</taxon>
    </lineage>
</organism>
<protein>
    <recommendedName>
        <fullName evidence="34">Flavin-containing monooxygenase</fullName>
        <ecNumber evidence="34">1.-.-.-</ecNumber>
    </recommendedName>
</protein>
<comment type="catalytic activity">
    <reaction evidence="29">
        <text>(2E)-geranial + NADPH + O2 + H(+) = (1E)-2,6-dimethylhepta-1,5-dien-1-yl formate + NADP(+) + H2O</text>
        <dbReference type="Rhea" id="RHEA:54860"/>
        <dbReference type="ChEBI" id="CHEBI:15377"/>
        <dbReference type="ChEBI" id="CHEBI:15378"/>
        <dbReference type="ChEBI" id="CHEBI:15379"/>
        <dbReference type="ChEBI" id="CHEBI:16980"/>
        <dbReference type="ChEBI" id="CHEBI:57783"/>
        <dbReference type="ChEBI" id="CHEBI:58349"/>
        <dbReference type="ChEBI" id="CHEBI:138375"/>
    </reaction>
    <physiologicalReaction direction="left-to-right" evidence="29">
        <dbReference type="Rhea" id="RHEA:54861"/>
    </physiologicalReaction>
</comment>
<dbReference type="Proteomes" id="UP000024404">
    <property type="component" value="Unassembled WGS sequence"/>
</dbReference>
<comment type="catalytic activity">
    <reaction evidence="32">
        <text>octan-3-one + NADPH + O2 + H(+) = pentyl propanoate + NADP(+) + H2O</text>
        <dbReference type="Rhea" id="RHEA:54840"/>
        <dbReference type="ChEBI" id="CHEBI:15377"/>
        <dbReference type="ChEBI" id="CHEBI:15378"/>
        <dbReference type="ChEBI" id="CHEBI:15379"/>
        <dbReference type="ChEBI" id="CHEBI:57783"/>
        <dbReference type="ChEBI" id="CHEBI:58349"/>
        <dbReference type="ChEBI" id="CHEBI:80946"/>
        <dbReference type="ChEBI" id="CHEBI:87373"/>
    </reaction>
    <physiologicalReaction direction="left-to-right" evidence="32">
        <dbReference type="Rhea" id="RHEA:54841"/>
    </physiologicalReaction>
</comment>
<evidence type="ECO:0000256" key="26">
    <source>
        <dbReference type="ARBA" id="ARBA00048041"/>
    </source>
</evidence>
<dbReference type="PANTHER" id="PTHR23023">
    <property type="entry name" value="DIMETHYLANILINE MONOOXYGENASE"/>
    <property type="match status" value="1"/>
</dbReference>
<evidence type="ECO:0000256" key="4">
    <source>
        <dbReference type="ARBA" id="ARBA00009183"/>
    </source>
</evidence>
<evidence type="ECO:0000256" key="6">
    <source>
        <dbReference type="ARBA" id="ARBA00022553"/>
    </source>
</evidence>
<evidence type="ECO:0000256" key="24">
    <source>
        <dbReference type="ARBA" id="ARBA00047864"/>
    </source>
</evidence>
<dbReference type="InterPro" id="IPR020946">
    <property type="entry name" value="Flavin_mOase-like"/>
</dbReference>
<comment type="catalytic activity">
    <reaction evidence="25">
        <text>hexan-3-one + NADPH + O2 + H(+) = ethyl butanoate + NADP(+) + H2O</text>
        <dbReference type="Rhea" id="RHEA:54844"/>
        <dbReference type="ChEBI" id="CHEBI:15377"/>
        <dbReference type="ChEBI" id="CHEBI:15378"/>
        <dbReference type="ChEBI" id="CHEBI:15379"/>
        <dbReference type="ChEBI" id="CHEBI:57783"/>
        <dbReference type="ChEBI" id="CHEBI:58349"/>
        <dbReference type="ChEBI" id="CHEBI:88764"/>
        <dbReference type="ChEBI" id="CHEBI:89891"/>
    </reaction>
    <physiologicalReaction direction="left-to-right" evidence="25">
        <dbReference type="Rhea" id="RHEA:54845"/>
    </physiologicalReaction>
</comment>
<evidence type="ECO:0000256" key="30">
    <source>
        <dbReference type="ARBA" id="ARBA00048990"/>
    </source>
</evidence>
<evidence type="ECO:0000256" key="21">
    <source>
        <dbReference type="ARBA" id="ARBA00047426"/>
    </source>
</evidence>
<keyword evidence="15 33" id="KW-0503">Monooxygenase</keyword>
<dbReference type="SUPFAM" id="SSF51905">
    <property type="entry name" value="FAD/NAD(P)-binding domain"/>
    <property type="match status" value="2"/>
</dbReference>
<evidence type="ECO:0000256" key="31">
    <source>
        <dbReference type="ARBA" id="ARBA00049443"/>
    </source>
</evidence>
<evidence type="ECO:0000256" key="27">
    <source>
        <dbReference type="ARBA" id="ARBA00048088"/>
    </source>
</evidence>
<keyword evidence="12 33" id="KW-0521">NADP</keyword>
<evidence type="ECO:0000256" key="34">
    <source>
        <dbReference type="RuleBase" id="RU361177"/>
    </source>
</evidence>
<evidence type="ECO:0000256" key="12">
    <source>
        <dbReference type="ARBA" id="ARBA00022857"/>
    </source>
</evidence>
<reference evidence="35" key="2">
    <citation type="submission" date="2022-06" db="UniProtKB">
        <authorList>
            <consortium name="EnsemblMetazoa"/>
        </authorList>
    </citation>
    <scope>IDENTIFICATION</scope>
</reference>
<comment type="subcellular location">
    <subcellularLocation>
        <location evidence="2">Endoplasmic reticulum membrane</location>
        <topology evidence="2">Single-pass membrane protein</topology>
    </subcellularLocation>
    <subcellularLocation>
        <location evidence="3">Microsome membrane</location>
    </subcellularLocation>
</comment>
<comment type="catalytic activity">
    <reaction evidence="22">
        <text>heptan-2-one + NADPH + O2 + H(+) = pentyl acetate + NADP(+) + H2O</text>
        <dbReference type="Rhea" id="RHEA:54836"/>
        <dbReference type="ChEBI" id="CHEBI:5672"/>
        <dbReference type="ChEBI" id="CHEBI:15377"/>
        <dbReference type="ChEBI" id="CHEBI:15378"/>
        <dbReference type="ChEBI" id="CHEBI:15379"/>
        <dbReference type="ChEBI" id="CHEBI:57783"/>
        <dbReference type="ChEBI" id="CHEBI:58349"/>
        <dbReference type="ChEBI" id="CHEBI:87362"/>
    </reaction>
    <physiologicalReaction direction="left-to-right" evidence="22">
        <dbReference type="Rhea" id="RHEA:54837"/>
    </physiologicalReaction>
</comment>